<keyword evidence="2" id="KW-1185">Reference proteome</keyword>
<accession>F8L396</accession>
<dbReference type="AlphaFoldDB" id="F8L396"/>
<dbReference type="STRING" id="331113.SNE_A18570"/>
<proteinExistence type="predicted"/>
<sequence length="70" mass="8389">MKWNESLADKARSLIFGEKKYTQFTLEEKKIVDFYQQRKLEEDAVILPNTHAALEQAEIEQMLLKRYKLQ</sequence>
<evidence type="ECO:0000313" key="2">
    <source>
        <dbReference type="Proteomes" id="UP000000496"/>
    </source>
</evidence>
<dbReference type="HOGENOM" id="CLU_2755689_0_0_0"/>
<reference evidence="1 2" key="2">
    <citation type="journal article" date="2011" name="Mol. Biol. Evol.">
        <title>Unity in variety--the pan-genome of the Chlamydiae.</title>
        <authorList>
            <person name="Collingro A."/>
            <person name="Tischler P."/>
            <person name="Weinmaier T."/>
            <person name="Penz T."/>
            <person name="Heinz E."/>
            <person name="Brunham R.C."/>
            <person name="Read T.D."/>
            <person name="Bavoil P.M."/>
            <person name="Sachse K."/>
            <person name="Kahane S."/>
            <person name="Friedman M.G."/>
            <person name="Rattei T."/>
            <person name="Myers G.S."/>
            <person name="Horn M."/>
        </authorList>
    </citation>
    <scope>NUCLEOTIDE SEQUENCE [LARGE SCALE GENOMIC DNA]</scope>
    <source>
        <strain evidence="2">ATCC VR-1471 / Z</strain>
    </source>
</reference>
<organism evidence="1 2">
    <name type="scientific">Simkania negevensis (strain ATCC VR-1471 / DSM 27360 / Z)</name>
    <dbReference type="NCBI Taxonomy" id="331113"/>
    <lineage>
        <taxon>Bacteria</taxon>
        <taxon>Pseudomonadati</taxon>
        <taxon>Chlamydiota</taxon>
        <taxon>Chlamydiia</taxon>
        <taxon>Parachlamydiales</taxon>
        <taxon>Simkaniaceae</taxon>
        <taxon>Simkania</taxon>
    </lineage>
</organism>
<reference key="1">
    <citation type="journal article" date="2011" name="Mol. Biol. Evol.">
        <title>Unity in variety -- the pan-genome of the Chlamydiae.</title>
        <authorList>
            <person name="Collingro A."/>
            <person name="Tischler P."/>
            <person name="Weinmaier T."/>
            <person name="Penz T."/>
            <person name="Heinz E."/>
            <person name="Brunham R.C."/>
            <person name="Read T.D."/>
            <person name="Bavoil P.M."/>
            <person name="Sachse K."/>
            <person name="Kahane S."/>
            <person name="Friedman M.G."/>
            <person name="Rattei T."/>
            <person name="Myers G.S.A."/>
            <person name="Horn M."/>
        </authorList>
    </citation>
    <scope>NUCLEOTIDE SEQUENCE</scope>
    <source>
        <strain>Z</strain>
    </source>
</reference>
<gene>
    <name evidence="1" type="ordered locus">SNE_A18570</name>
</gene>
<dbReference type="EMBL" id="FR872582">
    <property type="protein sequence ID" value="CCB89734.1"/>
    <property type="molecule type" value="Genomic_DNA"/>
</dbReference>
<name>F8L396_SIMNZ</name>
<evidence type="ECO:0000313" key="1">
    <source>
        <dbReference type="EMBL" id="CCB89734.1"/>
    </source>
</evidence>
<protein>
    <submittedName>
        <fullName evidence="1">Uncharacterized protein</fullName>
    </submittedName>
</protein>
<dbReference type="Proteomes" id="UP000000496">
    <property type="component" value="Chromosome gsn.131"/>
</dbReference>
<dbReference type="KEGG" id="sng:SNE_A18570"/>